<dbReference type="PANTHER" id="PTHR20835:SF0">
    <property type="entry name" value="E3 UBIQUITIN-PROTEIN LIGASE PPP1R11"/>
    <property type="match status" value="1"/>
</dbReference>
<dbReference type="Pfam" id="PF07491">
    <property type="entry name" value="PPI_Ypi1"/>
    <property type="match status" value="1"/>
</dbReference>
<feature type="compositionally biased region" description="Low complexity" evidence="1">
    <location>
        <begin position="108"/>
        <end position="127"/>
    </location>
</feature>
<dbReference type="InterPro" id="IPR011107">
    <property type="entry name" value="PPI_Ypi1"/>
</dbReference>
<dbReference type="GO" id="GO:0004865">
    <property type="term" value="F:protein serine/threonine phosphatase inhibitor activity"/>
    <property type="evidence" value="ECO:0007669"/>
    <property type="project" value="InterPro"/>
</dbReference>
<dbReference type="Proteomes" id="UP000823388">
    <property type="component" value="Chromosome 7K"/>
</dbReference>
<evidence type="ECO:0000256" key="1">
    <source>
        <dbReference type="SAM" id="MobiDB-lite"/>
    </source>
</evidence>
<feature type="compositionally biased region" description="Basic residues" evidence="1">
    <location>
        <begin position="145"/>
        <end position="154"/>
    </location>
</feature>
<organism evidence="2 3">
    <name type="scientific">Panicum virgatum</name>
    <name type="common">Blackwell switchgrass</name>
    <dbReference type="NCBI Taxonomy" id="38727"/>
    <lineage>
        <taxon>Eukaryota</taxon>
        <taxon>Viridiplantae</taxon>
        <taxon>Streptophyta</taxon>
        <taxon>Embryophyta</taxon>
        <taxon>Tracheophyta</taxon>
        <taxon>Spermatophyta</taxon>
        <taxon>Magnoliopsida</taxon>
        <taxon>Liliopsida</taxon>
        <taxon>Poales</taxon>
        <taxon>Poaceae</taxon>
        <taxon>PACMAD clade</taxon>
        <taxon>Panicoideae</taxon>
        <taxon>Panicodae</taxon>
        <taxon>Paniceae</taxon>
        <taxon>Panicinae</taxon>
        <taxon>Panicum</taxon>
        <taxon>Panicum sect. Hiantes</taxon>
    </lineage>
</organism>
<feature type="region of interest" description="Disordered" evidence="1">
    <location>
        <begin position="33"/>
        <end position="168"/>
    </location>
</feature>
<evidence type="ECO:0000313" key="3">
    <source>
        <dbReference type="Proteomes" id="UP000823388"/>
    </source>
</evidence>
<keyword evidence="3" id="KW-1185">Reference proteome</keyword>
<dbReference type="GO" id="GO:0005634">
    <property type="term" value="C:nucleus"/>
    <property type="evidence" value="ECO:0007669"/>
    <property type="project" value="TreeGrafter"/>
</dbReference>
<gene>
    <name evidence="2" type="ORF">PVAP13_7KG062400</name>
</gene>
<protein>
    <submittedName>
        <fullName evidence="2">Uncharacterized protein</fullName>
    </submittedName>
</protein>
<comment type="caution">
    <text evidence="2">The sequence shown here is derived from an EMBL/GenBank/DDBJ whole genome shotgun (WGS) entry which is preliminary data.</text>
</comment>
<sequence>MATTQIPPDPRELGWPAETELCDTWPLTELLRRRNHSLPPPPRESHGHRLQFAGDRTASKSVAGGVRSVAARVRSAWRRGRSTDPLRCRRGGKSTIPMATRAPPPPHSSSAGSVTVTVDPSPSSSSSAPPPATAAPAPAEAVVLRLKRRGKKKVSWKEGTVDNEGLGRKSSKKCCIFHKEVPFDEDCSDDEAPGGGHRCPRGDAGEGTSGSGGGGCPSSSHDHSHHHH</sequence>
<dbReference type="AlphaFoldDB" id="A0A8T0QK05"/>
<feature type="compositionally biased region" description="Low complexity" evidence="1">
    <location>
        <begin position="61"/>
        <end position="74"/>
    </location>
</feature>
<dbReference type="GO" id="GO:0008157">
    <property type="term" value="F:protein phosphatase 1 binding"/>
    <property type="evidence" value="ECO:0007669"/>
    <property type="project" value="TreeGrafter"/>
</dbReference>
<dbReference type="EMBL" id="CM029049">
    <property type="protein sequence ID" value="KAG2571116.1"/>
    <property type="molecule type" value="Genomic_DNA"/>
</dbReference>
<feature type="compositionally biased region" description="Gly residues" evidence="1">
    <location>
        <begin position="205"/>
        <end position="216"/>
    </location>
</feature>
<evidence type="ECO:0000313" key="2">
    <source>
        <dbReference type="EMBL" id="KAG2571116.1"/>
    </source>
</evidence>
<proteinExistence type="predicted"/>
<accession>A0A8T0QK05</accession>
<feature type="compositionally biased region" description="Low complexity" evidence="1">
    <location>
        <begin position="134"/>
        <end position="144"/>
    </location>
</feature>
<dbReference type="PANTHER" id="PTHR20835">
    <property type="entry name" value="E3 UBIQUITIN-PROTEIN LIGASE PPP1R11-RELATED"/>
    <property type="match status" value="1"/>
</dbReference>
<reference evidence="2" key="1">
    <citation type="submission" date="2020-05" db="EMBL/GenBank/DDBJ databases">
        <title>WGS assembly of Panicum virgatum.</title>
        <authorList>
            <person name="Lovell J.T."/>
            <person name="Jenkins J."/>
            <person name="Shu S."/>
            <person name="Juenger T.E."/>
            <person name="Schmutz J."/>
        </authorList>
    </citation>
    <scope>NUCLEOTIDE SEQUENCE</scope>
    <source>
        <strain evidence="2">AP13</strain>
    </source>
</reference>
<name>A0A8T0QK05_PANVG</name>
<feature type="region of interest" description="Disordered" evidence="1">
    <location>
        <begin position="184"/>
        <end position="228"/>
    </location>
</feature>